<reference evidence="1" key="1">
    <citation type="journal article" date="2020" name="Nature">
        <title>Giant virus diversity and host interactions through global metagenomics.</title>
        <authorList>
            <person name="Schulz F."/>
            <person name="Roux S."/>
            <person name="Paez-Espino D."/>
            <person name="Jungbluth S."/>
            <person name="Walsh D.A."/>
            <person name="Denef V.J."/>
            <person name="McMahon K.D."/>
            <person name="Konstantinidis K.T."/>
            <person name="Eloe-Fadrosh E.A."/>
            <person name="Kyrpides N.C."/>
            <person name="Woyke T."/>
        </authorList>
    </citation>
    <scope>NUCLEOTIDE SEQUENCE</scope>
    <source>
        <strain evidence="1">GVMAG-M-3300023174-46</strain>
    </source>
</reference>
<protein>
    <submittedName>
        <fullName evidence="1">Uncharacterized protein</fullName>
    </submittedName>
</protein>
<proteinExistence type="predicted"/>
<name>A0A6C0DQ07_9ZZZZ</name>
<dbReference type="AlphaFoldDB" id="A0A6C0DQ07"/>
<organism evidence="1">
    <name type="scientific">viral metagenome</name>
    <dbReference type="NCBI Taxonomy" id="1070528"/>
    <lineage>
        <taxon>unclassified sequences</taxon>
        <taxon>metagenomes</taxon>
        <taxon>organismal metagenomes</taxon>
    </lineage>
</organism>
<dbReference type="EMBL" id="MN739654">
    <property type="protein sequence ID" value="QHT18300.1"/>
    <property type="molecule type" value="Genomic_DNA"/>
</dbReference>
<evidence type="ECO:0000313" key="1">
    <source>
        <dbReference type="EMBL" id="QHT18300.1"/>
    </source>
</evidence>
<sequence length="194" mass="22880">MYQASEEDYRVWLDQNIWHNGLLRRARKHYIPAFADSLTEFLKRKGYTMHPRWGKGRGVVGRWLYRIAVCVYARNTPNAPIQYEFPGSETARPEDIDQFYHVIPTGDIQSALERWTVVEDLDPQTDMGKRVWIELETLVWKYLDLETSRQTSEVDAFFYDSESEYEWQTNTKGYTDEYIQDSSEGYHGGRGSKV</sequence>
<accession>A0A6C0DQ07</accession>